<protein>
    <submittedName>
        <fullName evidence="1">Uncharacterized protein</fullName>
    </submittedName>
</protein>
<dbReference type="EMBL" id="CP066539">
    <property type="protein sequence ID" value="QRL04718.1"/>
    <property type="molecule type" value="Genomic_DNA"/>
</dbReference>
<sequence>MNQSTQRCHSSAISIPSFQNHLSPVIPERGYRESKLTFLAEARVLKSKWIPANGMRE</sequence>
<reference evidence="1" key="1">
    <citation type="submission" date="2020-12" db="EMBL/GenBank/DDBJ databases">
        <title>Genome reconstruction of Halomonas venusta strain DSM 4743.</title>
        <authorList>
            <person name="Aguirre-Garrido J.F."/>
            <person name="Hernandez-Soto L.M."/>
            <person name="Martinez-Abarca F."/>
        </authorList>
    </citation>
    <scope>NUCLEOTIDE SEQUENCE</scope>
    <source>
        <strain evidence="1">4743</strain>
    </source>
</reference>
<organism evidence="1 2">
    <name type="scientific">Vreelandella venusta</name>
    <dbReference type="NCBI Taxonomy" id="44935"/>
    <lineage>
        <taxon>Bacteria</taxon>
        <taxon>Pseudomonadati</taxon>
        <taxon>Pseudomonadota</taxon>
        <taxon>Gammaproteobacteria</taxon>
        <taxon>Oceanospirillales</taxon>
        <taxon>Halomonadaceae</taxon>
        <taxon>Vreelandella</taxon>
    </lineage>
</organism>
<dbReference type="RefSeq" id="WP_186808837.1">
    <property type="nucleotide sequence ID" value="NZ_BJUL01000007.1"/>
</dbReference>
<dbReference type="AlphaFoldDB" id="A0AAQ0CHU8"/>
<dbReference type="Proteomes" id="UP000663479">
    <property type="component" value="Chromosome"/>
</dbReference>
<gene>
    <name evidence="1" type="ORF">JDS37_07195</name>
</gene>
<accession>A0AAQ0CHU8</accession>
<proteinExistence type="predicted"/>
<evidence type="ECO:0000313" key="1">
    <source>
        <dbReference type="EMBL" id="QRL04718.1"/>
    </source>
</evidence>
<name>A0AAQ0CHU8_9GAMM</name>
<evidence type="ECO:0000313" key="2">
    <source>
        <dbReference type="Proteomes" id="UP000663479"/>
    </source>
</evidence>